<accession>A0ABR1BDB9</accession>
<gene>
    <name evidence="4" type="ORF">RUM44_013137</name>
</gene>
<evidence type="ECO:0008006" key="6">
    <source>
        <dbReference type="Google" id="ProtNLM"/>
    </source>
</evidence>
<evidence type="ECO:0000256" key="3">
    <source>
        <dbReference type="ARBA" id="ARBA00023288"/>
    </source>
</evidence>
<keyword evidence="2" id="KW-0564">Palmitate</keyword>
<dbReference type="PANTHER" id="PTHR35269:SF1">
    <property type="entry name" value="SMALL VCP_P97-INTERACTING PROTEIN"/>
    <property type="match status" value="1"/>
</dbReference>
<evidence type="ECO:0000313" key="4">
    <source>
        <dbReference type="EMBL" id="KAK6641426.1"/>
    </source>
</evidence>
<organism evidence="4 5">
    <name type="scientific">Polyplax serrata</name>
    <name type="common">Common mouse louse</name>
    <dbReference type="NCBI Taxonomy" id="468196"/>
    <lineage>
        <taxon>Eukaryota</taxon>
        <taxon>Metazoa</taxon>
        <taxon>Ecdysozoa</taxon>
        <taxon>Arthropoda</taxon>
        <taxon>Hexapoda</taxon>
        <taxon>Insecta</taxon>
        <taxon>Pterygota</taxon>
        <taxon>Neoptera</taxon>
        <taxon>Paraneoptera</taxon>
        <taxon>Psocodea</taxon>
        <taxon>Troctomorpha</taxon>
        <taxon>Phthiraptera</taxon>
        <taxon>Anoplura</taxon>
        <taxon>Polyplacidae</taxon>
        <taxon>Polyplax</taxon>
    </lineage>
</organism>
<keyword evidence="3" id="KW-0449">Lipoprotein</keyword>
<evidence type="ECO:0000256" key="1">
    <source>
        <dbReference type="ARBA" id="ARBA00022707"/>
    </source>
</evidence>
<protein>
    <recommendedName>
        <fullName evidence="6">Small VCP/p97-interacting protein</fullName>
    </recommendedName>
</protein>
<evidence type="ECO:0000256" key="2">
    <source>
        <dbReference type="ARBA" id="ARBA00023139"/>
    </source>
</evidence>
<sequence length="84" mass="9617">MGALFSCCRSTSSEVEYLTPNLETKRRQQAEAAERRLREQECRGIKDPERLKQKAKRVEELEKRHEEVSKAIANGGPTLTWTVG</sequence>
<dbReference type="InterPro" id="IPR031632">
    <property type="entry name" value="SVIP"/>
</dbReference>
<name>A0ABR1BDB9_POLSC</name>
<comment type="caution">
    <text evidence="4">The sequence shown here is derived from an EMBL/GenBank/DDBJ whole genome shotgun (WGS) entry which is preliminary data.</text>
</comment>
<keyword evidence="5" id="KW-1185">Reference proteome</keyword>
<dbReference type="EMBL" id="JAWJWF010000001">
    <property type="protein sequence ID" value="KAK6641426.1"/>
    <property type="molecule type" value="Genomic_DNA"/>
</dbReference>
<dbReference type="InterPro" id="IPR055366">
    <property type="entry name" value="SVIP_metazoa"/>
</dbReference>
<proteinExistence type="predicted"/>
<reference evidence="4 5" key="1">
    <citation type="submission" date="2023-09" db="EMBL/GenBank/DDBJ databases">
        <title>Genomes of two closely related lineages of the louse Polyplax serrata with different host specificities.</title>
        <authorList>
            <person name="Martinu J."/>
            <person name="Tarabai H."/>
            <person name="Stefka J."/>
            <person name="Hypsa V."/>
        </authorList>
    </citation>
    <scope>NUCLEOTIDE SEQUENCE [LARGE SCALE GENOMIC DNA]</scope>
    <source>
        <strain evidence="4">98ZLc_SE</strain>
    </source>
</reference>
<evidence type="ECO:0000313" key="5">
    <source>
        <dbReference type="Proteomes" id="UP001359485"/>
    </source>
</evidence>
<keyword evidence="1" id="KW-0519">Myristate</keyword>
<dbReference type="PANTHER" id="PTHR35269">
    <property type="entry name" value="SMALL VCP/P97-INTERACTING PROTEIN"/>
    <property type="match status" value="1"/>
</dbReference>
<dbReference type="Proteomes" id="UP001359485">
    <property type="component" value="Unassembled WGS sequence"/>
</dbReference>
<dbReference type="Pfam" id="PF15811">
    <property type="entry name" value="SVIP"/>
    <property type="match status" value="1"/>
</dbReference>